<keyword evidence="3" id="KW-1185">Reference proteome</keyword>
<dbReference type="PIRSF" id="PIRSF015753">
    <property type="entry name" value="GST"/>
    <property type="match status" value="1"/>
</dbReference>
<dbReference type="InterPro" id="IPR036282">
    <property type="entry name" value="Glutathione-S-Trfase_C_sf"/>
</dbReference>
<dbReference type="InterPro" id="IPR036249">
    <property type="entry name" value="Thioredoxin-like_sf"/>
</dbReference>
<dbReference type="Pfam" id="PF13409">
    <property type="entry name" value="GST_N_2"/>
    <property type="match status" value="1"/>
</dbReference>
<organism evidence="2 3">
    <name type="scientific">Sneathiella marina</name>
    <dbReference type="NCBI Taxonomy" id="2950108"/>
    <lineage>
        <taxon>Bacteria</taxon>
        <taxon>Pseudomonadati</taxon>
        <taxon>Pseudomonadota</taxon>
        <taxon>Alphaproteobacteria</taxon>
        <taxon>Sneathiellales</taxon>
        <taxon>Sneathiellaceae</taxon>
        <taxon>Sneathiella</taxon>
    </lineage>
</organism>
<dbReference type="InterPro" id="IPR004045">
    <property type="entry name" value="Glutathione_S-Trfase_N"/>
</dbReference>
<dbReference type="SFLD" id="SFLDG01206">
    <property type="entry name" value="Xi.1"/>
    <property type="match status" value="1"/>
</dbReference>
<dbReference type="SFLD" id="SFLDG01148">
    <property type="entry name" value="Xi_(cytGST)"/>
    <property type="match status" value="1"/>
</dbReference>
<dbReference type="PANTHER" id="PTHR32419:SF6">
    <property type="entry name" value="GLUTATHIONE S-TRANSFERASE OMEGA-LIKE 1-RELATED"/>
    <property type="match status" value="1"/>
</dbReference>
<dbReference type="InterPro" id="IPR040079">
    <property type="entry name" value="Glutathione_S-Trfase"/>
</dbReference>
<feature type="domain" description="GST N-terminal" evidence="1">
    <location>
        <begin position="56"/>
        <end position="145"/>
    </location>
</feature>
<evidence type="ECO:0000313" key="2">
    <source>
        <dbReference type="EMBL" id="USG61612.1"/>
    </source>
</evidence>
<dbReference type="Gene3D" id="3.40.30.10">
    <property type="entry name" value="Glutaredoxin"/>
    <property type="match status" value="1"/>
</dbReference>
<dbReference type="Gene3D" id="1.20.1050.10">
    <property type="match status" value="1"/>
</dbReference>
<dbReference type="SFLD" id="SFLDS00019">
    <property type="entry name" value="Glutathione_Transferase_(cytos"/>
    <property type="match status" value="1"/>
</dbReference>
<reference evidence="2" key="1">
    <citation type="submission" date="2022-06" db="EMBL/GenBank/DDBJ databases">
        <title>Sneathiella actinostolidae sp. nov., isolated from a sea anemonein the Western Pacific Ocean.</title>
        <authorList>
            <person name="Wei M.J."/>
        </authorList>
    </citation>
    <scope>NUCLEOTIDE SEQUENCE</scope>
    <source>
        <strain evidence="2">PHK-P5</strain>
    </source>
</reference>
<proteinExistence type="predicted"/>
<accession>A0ABY4W3S0</accession>
<name>A0ABY4W3S0_9PROT</name>
<dbReference type="InterPro" id="IPR047047">
    <property type="entry name" value="GST_Omega-like_C"/>
</dbReference>
<dbReference type="InterPro" id="IPR016639">
    <property type="entry name" value="GST_Omega/GSH"/>
</dbReference>
<dbReference type="Proteomes" id="UP001056291">
    <property type="component" value="Chromosome"/>
</dbReference>
<dbReference type="Pfam" id="PF13410">
    <property type="entry name" value="GST_C_2"/>
    <property type="match status" value="1"/>
</dbReference>
<evidence type="ECO:0000259" key="1">
    <source>
        <dbReference type="Pfam" id="PF13409"/>
    </source>
</evidence>
<dbReference type="EMBL" id="CP098747">
    <property type="protein sequence ID" value="USG61612.1"/>
    <property type="molecule type" value="Genomic_DNA"/>
</dbReference>
<dbReference type="SUPFAM" id="SSF52833">
    <property type="entry name" value="Thioredoxin-like"/>
    <property type="match status" value="1"/>
</dbReference>
<sequence>MGRLIDGEWVAKGVDPRKSSGKFNRTETQFRNWIQADNSSEFPAEKNRYHLFVSHACPWAHRTMIFRKLLGLEDIISVTYVEPMMLENGWEIRGSSPIEEAKFMYHVYQAAEPFYSGQASVPVLWDKQKATIVSNESSEIIRMLNNGFKDLSNSYYDFYPQGYRAEIDVLNDRIYHTLNNGVYKCGFARQAEPYVESFDLLFETLDWLEEKLSHQRYLLKYGISEADWRLFTTLVRFDAVYHGHFKCNLRRLIDYPDLSNYLRDLYQVPGIADTVELNEIKTHYYGSHDYVNPSRIVPKGPLLDFMAPHNRARFE</sequence>
<dbReference type="PANTHER" id="PTHR32419">
    <property type="entry name" value="GLUTATHIONYL-HYDROQUINONE REDUCTASE"/>
    <property type="match status" value="1"/>
</dbReference>
<gene>
    <name evidence="2" type="ORF">NBZ79_01300</name>
</gene>
<protein>
    <submittedName>
        <fullName evidence="2">Glutathione S-transferase family protein</fullName>
    </submittedName>
</protein>
<dbReference type="SUPFAM" id="SSF47616">
    <property type="entry name" value="GST C-terminal domain-like"/>
    <property type="match status" value="1"/>
</dbReference>
<dbReference type="CDD" id="cd03190">
    <property type="entry name" value="GST_C_Omega_like"/>
    <property type="match status" value="1"/>
</dbReference>
<evidence type="ECO:0000313" key="3">
    <source>
        <dbReference type="Proteomes" id="UP001056291"/>
    </source>
</evidence>
<dbReference type="RefSeq" id="WP_251934738.1">
    <property type="nucleotide sequence ID" value="NZ_CP098747.1"/>
</dbReference>